<protein>
    <submittedName>
        <fullName evidence="1">Uncharacterized protein</fullName>
    </submittedName>
</protein>
<dbReference type="RefSeq" id="WP_407029653.1">
    <property type="nucleotide sequence ID" value="NZ_JAQGEF010000001.1"/>
</dbReference>
<sequence>MKGQELKIIFKDNHAFLTNEVALNFNQVQISAIYEPIAKEQSYWKIRVINYIQSENKLHVDVIKHFKGATNFEAFQLEYENILMTIEQVTFKNINTHSLTDTFILNAKVKEHLIPTFLTNTTPAVIKQPTINQPTIIKGTFTIPILDITFIAGAITFEKKFALLQEPVKFTIPNETIIEAFDAVKAYFSKVLNTNKITVDAIVEIQNGQTITKASSSEIEKIDYRFIEYVKTDSLKRILKKEPISEKQVYTIEEYINDIKKQSLFKDGLDFFDSLLELPNAKHYKHLKFLSGLHQHKVLKLRFVHDPVSFIFLLQNNHQYHIVWETLYTKEATYIWSSPKDTDSLKRLLTQVEDSIKLINESGKIAYIELNEPNFSRIYHHYNNKERGFEEWQNNINGLL</sequence>
<organism evidence="1 2">
    <name type="scientific">Polluticaenibacter yanchengensis</name>
    <dbReference type="NCBI Taxonomy" id="3014562"/>
    <lineage>
        <taxon>Bacteria</taxon>
        <taxon>Pseudomonadati</taxon>
        <taxon>Bacteroidota</taxon>
        <taxon>Chitinophagia</taxon>
        <taxon>Chitinophagales</taxon>
        <taxon>Chitinophagaceae</taxon>
        <taxon>Polluticaenibacter</taxon>
    </lineage>
</organism>
<proteinExistence type="predicted"/>
<name>A0ABT4UEU5_9BACT</name>
<gene>
    <name evidence="1" type="ORF">O3P16_00765</name>
</gene>
<reference evidence="1 2" key="1">
    <citation type="submission" date="2022-12" db="EMBL/GenBank/DDBJ databases">
        <title>Chitinophagaceae gen. sp. nov., a new member of the family Chitinophagaceae, isolated from soil in a chemical factory.</title>
        <authorList>
            <person name="Ke Z."/>
        </authorList>
    </citation>
    <scope>NUCLEOTIDE SEQUENCE [LARGE SCALE GENOMIC DNA]</scope>
    <source>
        <strain evidence="1 2">LY-5</strain>
    </source>
</reference>
<comment type="caution">
    <text evidence="1">The sequence shown here is derived from an EMBL/GenBank/DDBJ whole genome shotgun (WGS) entry which is preliminary data.</text>
</comment>
<dbReference type="EMBL" id="JAQGEF010000001">
    <property type="protein sequence ID" value="MDA3613321.1"/>
    <property type="molecule type" value="Genomic_DNA"/>
</dbReference>
<accession>A0ABT4UEU5</accession>
<evidence type="ECO:0000313" key="1">
    <source>
        <dbReference type="EMBL" id="MDA3613321.1"/>
    </source>
</evidence>
<dbReference type="Proteomes" id="UP001210231">
    <property type="component" value="Unassembled WGS sequence"/>
</dbReference>
<keyword evidence="2" id="KW-1185">Reference proteome</keyword>
<evidence type="ECO:0000313" key="2">
    <source>
        <dbReference type="Proteomes" id="UP001210231"/>
    </source>
</evidence>